<feature type="transmembrane region" description="Helical" evidence="2">
    <location>
        <begin position="36"/>
        <end position="58"/>
    </location>
</feature>
<gene>
    <name evidence="3" type="ordered locus">DMR_00310</name>
</gene>
<proteinExistence type="predicted"/>
<accession>C4XT40</accession>
<dbReference type="HOGENOM" id="CLU_067052_0_0_7"/>
<evidence type="ECO:0000256" key="2">
    <source>
        <dbReference type="SAM" id="Phobius"/>
    </source>
</evidence>
<feature type="transmembrane region" description="Helical" evidence="2">
    <location>
        <begin position="111"/>
        <end position="129"/>
    </location>
</feature>
<keyword evidence="2" id="KW-1133">Transmembrane helix</keyword>
<organism evidence="3 4">
    <name type="scientific">Solidesulfovibrio magneticus (strain ATCC 700980 / DSM 13731 / RS-1)</name>
    <name type="common">Desulfovibrio magneticus</name>
    <dbReference type="NCBI Taxonomy" id="573370"/>
    <lineage>
        <taxon>Bacteria</taxon>
        <taxon>Pseudomonadati</taxon>
        <taxon>Thermodesulfobacteriota</taxon>
        <taxon>Desulfovibrionia</taxon>
        <taxon>Desulfovibrionales</taxon>
        <taxon>Desulfovibrionaceae</taxon>
        <taxon>Solidesulfovibrio</taxon>
    </lineage>
</organism>
<keyword evidence="2" id="KW-0812">Transmembrane</keyword>
<evidence type="ECO:0000313" key="4">
    <source>
        <dbReference type="Proteomes" id="UP000009071"/>
    </source>
</evidence>
<dbReference type="PANTHER" id="PTHR43801">
    <property type="entry name" value="NUCLEOTIDE-BINDING PROTEIN-RELATED"/>
    <property type="match status" value="1"/>
</dbReference>
<dbReference type="PANTHER" id="PTHR43801:SF1">
    <property type="entry name" value="POLYPRENYL SYNTHETASE"/>
    <property type="match status" value="1"/>
</dbReference>
<dbReference type="KEGG" id="dma:DMR_00310"/>
<dbReference type="STRING" id="573370.DMR_00310"/>
<dbReference type="EMBL" id="AP010904">
    <property type="protein sequence ID" value="BAH73522.1"/>
    <property type="molecule type" value="Genomic_DNA"/>
</dbReference>
<name>C4XT40_SOLM1</name>
<keyword evidence="2" id="KW-0472">Membrane</keyword>
<reference evidence="3 4" key="1">
    <citation type="journal article" date="2009" name="Genome Res.">
        <title>Whole genome sequence of Desulfovibrio magneticus strain RS-1 revealed common gene clusters in magnetotactic bacteria.</title>
        <authorList>
            <person name="Nakazawa H."/>
            <person name="Arakaki A."/>
            <person name="Narita-Yamada S."/>
            <person name="Yashiro I."/>
            <person name="Jinno K."/>
            <person name="Aoki N."/>
            <person name="Tsuruyama A."/>
            <person name="Okamura Y."/>
            <person name="Tanikawa S."/>
            <person name="Fujita N."/>
            <person name="Takeyama H."/>
            <person name="Matsunaga T."/>
        </authorList>
    </citation>
    <scope>NUCLEOTIDE SEQUENCE [LARGE SCALE GENOMIC DNA]</scope>
    <source>
        <strain evidence="4">ATCC 700980 / DSM 13731 / RS-1</strain>
    </source>
</reference>
<sequence length="302" mass="32277">MKMPPAAGGLRPPDPPNGEKGGRSIVERSEPSRKRLFIGLLCGTGLAVCAVLAFVWAVPSIGLANIHPLAPWLLGLVCAAAIVLVLWATLGLAASVALGRPFLGSDHLRGVMARVFLPLMTIFARLFHISKSRVRASFIKVNNEIVAARAGRYDAGQVLVLLPHCLQSSRCARRLTYDINNCKRCGQCPVDGLIALSEAYGVHIAIATGGTIARRIVVQKRPKLIVAVACERDLTSGIQDTYPIPVYGVLNDRPNGPCLDTQVALPHLEAALRFFLAGAEEKPPLFEAFPGLSRFVPAGGAR</sequence>
<dbReference type="InterPro" id="IPR002829">
    <property type="entry name" value="DUF116"/>
</dbReference>
<dbReference type="eggNOG" id="COG1852">
    <property type="taxonomic scope" value="Bacteria"/>
</dbReference>
<feature type="region of interest" description="Disordered" evidence="1">
    <location>
        <begin position="1"/>
        <end position="25"/>
    </location>
</feature>
<dbReference type="Pfam" id="PF01976">
    <property type="entry name" value="DUF116"/>
    <property type="match status" value="1"/>
</dbReference>
<dbReference type="AlphaFoldDB" id="C4XT40"/>
<dbReference type="Proteomes" id="UP000009071">
    <property type="component" value="Chromosome"/>
</dbReference>
<evidence type="ECO:0000256" key="1">
    <source>
        <dbReference type="SAM" id="MobiDB-lite"/>
    </source>
</evidence>
<keyword evidence="4" id="KW-1185">Reference proteome</keyword>
<evidence type="ECO:0000313" key="3">
    <source>
        <dbReference type="EMBL" id="BAH73522.1"/>
    </source>
</evidence>
<protein>
    <submittedName>
        <fullName evidence="3">Hypothetical membrane protein</fullName>
    </submittedName>
</protein>
<feature type="transmembrane region" description="Helical" evidence="2">
    <location>
        <begin position="70"/>
        <end position="99"/>
    </location>
</feature>